<reference evidence="3 4" key="1">
    <citation type="submission" date="2015-08" db="EMBL/GenBank/DDBJ databases">
        <title>Next Generation Sequencing and Analysis of the Genome of Puccinia sorghi L Schw, the Causal Agent of Maize Common Rust.</title>
        <authorList>
            <person name="Rochi L."/>
            <person name="Burguener G."/>
            <person name="Darino M."/>
            <person name="Turjanski A."/>
            <person name="Kreff E."/>
            <person name="Dieguez M.J."/>
            <person name="Sacco F."/>
        </authorList>
    </citation>
    <scope>NUCLEOTIDE SEQUENCE [LARGE SCALE GENOMIC DNA]</scope>
    <source>
        <strain evidence="3 4">RO10H11247</strain>
    </source>
</reference>
<name>A0A0L6VBW9_9BASI</name>
<comment type="caution">
    <text evidence="3">The sequence shown here is derived from an EMBL/GenBank/DDBJ whole genome shotgun (WGS) entry which is preliminary data.</text>
</comment>
<dbReference type="VEuPathDB" id="FungiDB:VP01_210g4"/>
<feature type="chain" id="PRO_5005568434" evidence="2">
    <location>
        <begin position="18"/>
        <end position="1064"/>
    </location>
</feature>
<accession>A0A0L6VBW9</accession>
<proteinExistence type="predicted"/>
<keyword evidence="4" id="KW-1185">Reference proteome</keyword>
<feature type="compositionally biased region" description="Low complexity" evidence="1">
    <location>
        <begin position="676"/>
        <end position="685"/>
    </location>
</feature>
<protein>
    <submittedName>
        <fullName evidence="3">Putative signal peptide protein</fullName>
    </submittedName>
</protein>
<dbReference type="EMBL" id="LAVV01006959">
    <property type="protein sequence ID" value="KNZ57625.1"/>
    <property type="molecule type" value="Genomic_DNA"/>
</dbReference>
<evidence type="ECO:0000256" key="1">
    <source>
        <dbReference type="SAM" id="MobiDB-lite"/>
    </source>
</evidence>
<dbReference type="AlphaFoldDB" id="A0A0L6VBW9"/>
<evidence type="ECO:0000313" key="3">
    <source>
        <dbReference type="EMBL" id="KNZ57625.1"/>
    </source>
</evidence>
<feature type="compositionally biased region" description="Low complexity" evidence="1">
    <location>
        <begin position="758"/>
        <end position="769"/>
    </location>
</feature>
<dbReference type="Proteomes" id="UP000037035">
    <property type="component" value="Unassembled WGS sequence"/>
</dbReference>
<evidence type="ECO:0000256" key="2">
    <source>
        <dbReference type="SAM" id="SignalP"/>
    </source>
</evidence>
<sequence>MCLSINLVFLLREPVTCMCNAIDMSIVLRVPSNGDPKLFMLEDSLIREDLQGDSENGNSYWIRTVRRKKIAKYKLFKLCLRSTAYICYLKQVTRYKHIGSDKRCRWCIKKQSGQCRDMIFFCSATTEKKTCSTACMIQPSFDAQSLCILHSDCAKTSTYASRWSLDDSLAGACCMSTAGNGYLLGPGSHFSKAQYLIPKLYLQLSCRNVTYCDNPLDMYIGLTAPGSSQNNVENYDRFSQYFIAGHIPPDRSMHGVCPKKVHNSKCTPDLVEINSRVSPTGRLSSASAPLYIPQLAIYYLNHNKGTVRMGILTGSELFGGKRLWRTDVYDWLKTRLNKSAKMRHKILRLQNRNTHIVNLRQDSLNSIKELDKQGDMMRVKNLKCNYMIHYSQTTFLVHIGTLLNHMSQLFSSAQIGPKQLNMMTKKFHESFIFKGAKSYVEVPNVLTKLISSLMCIMEEGHAIVYSSHPNPPQFLRSGRKLDESWNLSWRGHWLETGCGRGADKMTQWTPIYNLTSMAGLYGAHIDLTQPEQRRELFTVSTTFGPHRWGQCAEESAQQARGCAGKRVWLFSRVSLKTYPGGGSGGARISSRKYKCVRVLEIFRTTLEVAMVAIDMICTGPRPPDGAAACQSFRRWIFVRNVARRQDLPSHRVCSMYIILPLLASPSASFILSSSSSNHRSGSLISKKTLPSHHTSSIPRVSHVFQRRLDGKSDYCQLSLLEGSRCKEREREQGAAGNGRDADAIWRDLQGRDEDDEQQQQPSQADADAAVQPHRRRRLSAASPPKTPHVVVDDSGLRRGAQLLCKKVFRHVEGRPIPLAPLSLTPLHPACFPQNVRLRIVVTCSPACSNTLHIISQEHTQKKRKCAMVASAYFLYIEVLAVSCPIHDVDPHPSRLAGRRHGPMQLEMLVSILPRHEATTIEREPRGIPHVFLVSKCTGSRCDRGDISQQDIIEASSSLAIPTASATSAPQSSLQNININIYIYHRQQCAHHNRKWKRSVPCDRAVEEGWTDRYCQRNNKNSAFISKVKRVEISQRLKCKKKEASLSCQHVWRAGGASLRLFWGQ</sequence>
<gene>
    <name evidence="3" type="ORF">VP01_210g4</name>
</gene>
<feature type="signal peptide" evidence="2">
    <location>
        <begin position="1"/>
        <end position="17"/>
    </location>
</feature>
<feature type="region of interest" description="Disordered" evidence="1">
    <location>
        <begin position="751"/>
        <end position="792"/>
    </location>
</feature>
<feature type="region of interest" description="Disordered" evidence="1">
    <location>
        <begin position="676"/>
        <end position="696"/>
    </location>
</feature>
<organism evidence="3 4">
    <name type="scientific">Puccinia sorghi</name>
    <dbReference type="NCBI Taxonomy" id="27349"/>
    <lineage>
        <taxon>Eukaryota</taxon>
        <taxon>Fungi</taxon>
        <taxon>Dikarya</taxon>
        <taxon>Basidiomycota</taxon>
        <taxon>Pucciniomycotina</taxon>
        <taxon>Pucciniomycetes</taxon>
        <taxon>Pucciniales</taxon>
        <taxon>Pucciniaceae</taxon>
        <taxon>Puccinia</taxon>
    </lineage>
</organism>
<evidence type="ECO:0000313" key="4">
    <source>
        <dbReference type="Proteomes" id="UP000037035"/>
    </source>
</evidence>
<keyword evidence="2" id="KW-0732">Signal</keyword>